<protein>
    <submittedName>
        <fullName evidence="1">Uncharacterized protein</fullName>
    </submittedName>
</protein>
<evidence type="ECO:0000313" key="1">
    <source>
        <dbReference type="EMBL" id="KKL21029.1"/>
    </source>
</evidence>
<dbReference type="EMBL" id="LAZR01037879">
    <property type="protein sequence ID" value="KKL21029.1"/>
    <property type="molecule type" value="Genomic_DNA"/>
</dbReference>
<sequence length="72" mass="8107">MKGLRLTDGCDIGPHPQDIIDHAGTPLGDELLMMQLNANVHIAMAMVERERAKNLWSWLYGWLTYLRPSSSA</sequence>
<accession>A0A0F9BGK2</accession>
<comment type="caution">
    <text evidence="1">The sequence shown here is derived from an EMBL/GenBank/DDBJ whole genome shotgun (WGS) entry which is preliminary data.</text>
</comment>
<organism evidence="1">
    <name type="scientific">marine sediment metagenome</name>
    <dbReference type="NCBI Taxonomy" id="412755"/>
    <lineage>
        <taxon>unclassified sequences</taxon>
        <taxon>metagenomes</taxon>
        <taxon>ecological metagenomes</taxon>
    </lineage>
</organism>
<reference evidence="1" key="1">
    <citation type="journal article" date="2015" name="Nature">
        <title>Complex archaea that bridge the gap between prokaryotes and eukaryotes.</title>
        <authorList>
            <person name="Spang A."/>
            <person name="Saw J.H."/>
            <person name="Jorgensen S.L."/>
            <person name="Zaremba-Niedzwiedzka K."/>
            <person name="Martijn J."/>
            <person name="Lind A.E."/>
            <person name="van Eijk R."/>
            <person name="Schleper C."/>
            <person name="Guy L."/>
            <person name="Ettema T.J."/>
        </authorList>
    </citation>
    <scope>NUCLEOTIDE SEQUENCE</scope>
</reference>
<dbReference type="AlphaFoldDB" id="A0A0F9BGK2"/>
<name>A0A0F9BGK2_9ZZZZ</name>
<gene>
    <name evidence="1" type="ORF">LCGC14_2449590</name>
</gene>
<proteinExistence type="predicted"/>